<dbReference type="Proteomes" id="UP000243797">
    <property type="component" value="Unassembled WGS sequence"/>
</dbReference>
<dbReference type="STRING" id="2082308.A0A2K1QU59"/>
<dbReference type="Pfam" id="PF02270">
    <property type="entry name" value="TFIIF_beta"/>
    <property type="match status" value="1"/>
</dbReference>
<dbReference type="EMBL" id="NKHZ01000039">
    <property type="protein sequence ID" value="PNS18592.1"/>
    <property type="molecule type" value="Genomic_DNA"/>
</dbReference>
<dbReference type="FunCoup" id="A0A2K1QU59">
    <property type="interactions" value="469"/>
</dbReference>
<keyword evidence="7" id="KW-0539">Nucleus</keyword>
<dbReference type="PANTHER" id="PTHR10445">
    <property type="entry name" value="GENERAL TRANSCRIPTION FACTOR IIF SUBUNIT 2"/>
    <property type="match status" value="1"/>
</dbReference>
<evidence type="ECO:0000256" key="3">
    <source>
        <dbReference type="ARBA" id="ARBA00021453"/>
    </source>
</evidence>
<name>A0A2K1QU59_9PEZI</name>
<feature type="region of interest" description="Disordered" evidence="10">
    <location>
        <begin position="312"/>
        <end position="355"/>
    </location>
</feature>
<evidence type="ECO:0000313" key="14">
    <source>
        <dbReference type="Proteomes" id="UP000243797"/>
    </source>
</evidence>
<feature type="region of interest" description="Disordered" evidence="10">
    <location>
        <begin position="1"/>
        <end position="36"/>
    </location>
</feature>
<dbReference type="InterPro" id="IPR040450">
    <property type="entry name" value="TFIIF_beta_HTH"/>
</dbReference>
<evidence type="ECO:0000313" key="13">
    <source>
        <dbReference type="EMBL" id="PNS18592.1"/>
    </source>
</evidence>
<dbReference type="InterPro" id="IPR040504">
    <property type="entry name" value="TFIIF_beta_N"/>
</dbReference>
<dbReference type="CDD" id="cd07980">
    <property type="entry name" value="TFIIF_beta"/>
    <property type="match status" value="1"/>
</dbReference>
<dbReference type="InterPro" id="IPR036390">
    <property type="entry name" value="WH_DNA-bd_sf"/>
</dbReference>
<dbReference type="GO" id="GO:0005674">
    <property type="term" value="C:transcription factor TFIIF complex"/>
    <property type="evidence" value="ECO:0007669"/>
    <property type="project" value="InterPro"/>
</dbReference>
<evidence type="ECO:0000256" key="10">
    <source>
        <dbReference type="SAM" id="MobiDB-lite"/>
    </source>
</evidence>
<evidence type="ECO:0000256" key="2">
    <source>
        <dbReference type="ARBA" id="ARBA00009543"/>
    </source>
</evidence>
<dbReference type="SUPFAM" id="SSF50916">
    <property type="entry name" value="Rap30/74 interaction domains"/>
    <property type="match status" value="1"/>
</dbReference>
<evidence type="ECO:0000256" key="1">
    <source>
        <dbReference type="ARBA" id="ARBA00004123"/>
    </source>
</evidence>
<evidence type="ECO:0000256" key="8">
    <source>
        <dbReference type="ARBA" id="ARBA00081473"/>
    </source>
</evidence>
<dbReference type="InterPro" id="IPR003196">
    <property type="entry name" value="TFIIF_beta"/>
</dbReference>
<evidence type="ECO:0000256" key="7">
    <source>
        <dbReference type="ARBA" id="ARBA00023242"/>
    </source>
</evidence>
<keyword evidence="14" id="KW-1185">Reference proteome</keyword>
<evidence type="ECO:0000256" key="6">
    <source>
        <dbReference type="ARBA" id="ARBA00023163"/>
    </source>
</evidence>
<feature type="compositionally biased region" description="Acidic residues" evidence="10">
    <location>
        <begin position="329"/>
        <end position="347"/>
    </location>
</feature>
<dbReference type="FunFam" id="1.10.10.10:FF:000035">
    <property type="entry name" value="General transcription factor IIF subunit 2"/>
    <property type="match status" value="1"/>
</dbReference>
<keyword evidence="5" id="KW-0238">DNA-binding</keyword>
<evidence type="ECO:0000256" key="9">
    <source>
        <dbReference type="ARBA" id="ARBA00081863"/>
    </source>
</evidence>
<dbReference type="InterPro" id="IPR011039">
    <property type="entry name" value="TFIIF_interaction"/>
</dbReference>
<comment type="similarity">
    <text evidence="2">Belongs to the TFIIF beta subunit family.</text>
</comment>
<sequence length="355" mass="40579">MATGLGMKTEEDVKIKADPANAHTPSMADEDEYEDTGELQIRGTADDDKAWLAKLPKWLWEAWSTIAEDEEIELGKVRVYNSPLPNGQQKLKIVLNDIPGHAEVPKKYDVHMNKEQYNNTVVFSEKDQPGFRGGQAAWSRDRRVLQQRDRENRFDTSSKISKRPYRSSIPKQTALAGFLQHEVTMTAVENEEYHRLTAKRFAALAQPKHTTTFTAGVDVRMHPGISSSQKFSTFVSRPVQKGKKKPQMDKAVRVSEDELLDMLTTCFKQYRYWSLRALKQRLKQPEAFIKSGLDKIATLIRSGPFTGQWRLRPEYESTLSGTGNVKEEAAEEDEMEDEEEDEGEDFEDVKMEGQE</sequence>
<evidence type="ECO:0000256" key="4">
    <source>
        <dbReference type="ARBA" id="ARBA00023015"/>
    </source>
</evidence>
<dbReference type="AlphaFoldDB" id="A0A2K1QU59"/>
<dbReference type="GO" id="GO:0003677">
    <property type="term" value="F:DNA binding"/>
    <property type="evidence" value="ECO:0007669"/>
    <property type="project" value="UniProtKB-KW"/>
</dbReference>
<comment type="subcellular location">
    <subcellularLocation>
        <location evidence="1">Nucleus</location>
    </subcellularLocation>
</comment>
<dbReference type="InterPro" id="IPR036388">
    <property type="entry name" value="WH-like_DNA-bd_sf"/>
</dbReference>
<feature type="domain" description="TFIIF beta subunit N-terminal" evidence="12">
    <location>
        <begin position="48"/>
        <end position="187"/>
    </location>
</feature>
<feature type="domain" description="TFIIF beta subunit HTH" evidence="11">
    <location>
        <begin position="252"/>
        <end position="315"/>
    </location>
</feature>
<accession>A0A2K1QU59</accession>
<feature type="compositionally biased region" description="Basic and acidic residues" evidence="10">
    <location>
        <begin position="8"/>
        <end position="17"/>
    </location>
</feature>
<proteinExistence type="inferred from homology"/>
<reference evidence="13 14" key="1">
    <citation type="submission" date="2017-06" db="EMBL/GenBank/DDBJ databases">
        <title>Draft genome sequence of a variant of Elsinoe murrayae.</title>
        <authorList>
            <person name="Cheng Q."/>
        </authorList>
    </citation>
    <scope>NUCLEOTIDE SEQUENCE [LARGE SCALE GENOMIC DNA]</scope>
    <source>
        <strain evidence="13 14">CQ-2017a</strain>
    </source>
</reference>
<dbReference type="PANTHER" id="PTHR10445:SF0">
    <property type="entry name" value="GENERAL TRANSCRIPTION FACTOR IIF SUBUNIT 2"/>
    <property type="match status" value="1"/>
</dbReference>
<dbReference type="OrthoDB" id="26094at2759"/>
<protein>
    <recommendedName>
        <fullName evidence="3">Transcription initiation factor IIF subunit beta</fullName>
    </recommendedName>
    <alternativeName>
        <fullName evidence="9">TFIIF medium subunit</fullName>
    </alternativeName>
    <alternativeName>
        <fullName evidence="8">TFIIF-beta</fullName>
    </alternativeName>
</protein>
<dbReference type="SUPFAM" id="SSF46785">
    <property type="entry name" value="Winged helix' DNA-binding domain"/>
    <property type="match status" value="1"/>
</dbReference>
<dbReference type="Pfam" id="PF17683">
    <property type="entry name" value="TFIIF_beta_N"/>
    <property type="match status" value="1"/>
</dbReference>
<evidence type="ECO:0000259" key="12">
    <source>
        <dbReference type="Pfam" id="PF17683"/>
    </source>
</evidence>
<gene>
    <name evidence="13" type="ORF">CAC42_5131</name>
</gene>
<evidence type="ECO:0000259" key="11">
    <source>
        <dbReference type="Pfam" id="PF02270"/>
    </source>
</evidence>
<comment type="caution">
    <text evidence="13">The sequence shown here is derived from an EMBL/GenBank/DDBJ whole genome shotgun (WGS) entry which is preliminary data.</text>
</comment>
<keyword evidence="4" id="KW-0805">Transcription regulation</keyword>
<dbReference type="Gene3D" id="1.10.10.10">
    <property type="entry name" value="Winged helix-like DNA-binding domain superfamily/Winged helix DNA-binding domain"/>
    <property type="match status" value="1"/>
</dbReference>
<dbReference type="GO" id="GO:0006367">
    <property type="term" value="P:transcription initiation at RNA polymerase II promoter"/>
    <property type="evidence" value="ECO:0007669"/>
    <property type="project" value="InterPro"/>
</dbReference>
<dbReference type="InParanoid" id="A0A2K1QU59"/>
<organism evidence="13 14">
    <name type="scientific">Sphaceloma murrayae</name>
    <dbReference type="NCBI Taxonomy" id="2082308"/>
    <lineage>
        <taxon>Eukaryota</taxon>
        <taxon>Fungi</taxon>
        <taxon>Dikarya</taxon>
        <taxon>Ascomycota</taxon>
        <taxon>Pezizomycotina</taxon>
        <taxon>Dothideomycetes</taxon>
        <taxon>Dothideomycetidae</taxon>
        <taxon>Myriangiales</taxon>
        <taxon>Elsinoaceae</taxon>
        <taxon>Sphaceloma</taxon>
    </lineage>
</organism>
<keyword evidence="6" id="KW-0804">Transcription</keyword>
<evidence type="ECO:0000256" key="5">
    <source>
        <dbReference type="ARBA" id="ARBA00023125"/>
    </source>
</evidence>